<evidence type="ECO:0000313" key="2">
    <source>
        <dbReference type="Proteomes" id="UP000204225"/>
    </source>
</evidence>
<accession>A0AC59EWP4</accession>
<sequence length="375" mass="42025">MKFNNAIKIFIIGLIIVVCLYILYFSSISTREGLENNECTSCEVKPSLGKCIPIKDLSVNGFGDNIQNIDFDVIDTSYVFCPWTPKCNDVKNIVTQTKNPELLDENIQDTINDPIKCCPDDTFYKSNTLNINMLPQFLNMKNICAKINSSPNLADIKTKLGDDYTKLAALCAQPDMKGLYFNKVSNTSPTAVKGSYQYKLLDERTVPLGNDYVLQPNELFNCFGNKKKSTTVADLSFSPANIQEFETHNFFDVDASASYTTMQDNKQRPYPSREDFEMELKNLPPLNSSDNVPTSVINTYLTAINGFYEKQFANMIGAQAHAVPQTLQFDNDGLSSKTNTFFVYDGTENNTYDCEPSITGNDKFKYCGTPAGNFI</sequence>
<name>A0AC59EWP4_9VIRU</name>
<keyword evidence="2" id="KW-1185">Reference proteome</keyword>
<organism evidence="1 2">
    <name type="scientific">Phaeocystis globosa virus PgV-16T</name>
    <dbReference type="NCBI Taxonomy" id="3071227"/>
    <lineage>
        <taxon>Viruses</taxon>
        <taxon>Varidnaviria</taxon>
        <taxon>Bamfordvirae</taxon>
        <taxon>Nucleocytoviricota</taxon>
        <taxon>Megaviricetes</taxon>
        <taxon>Imitervirales</taxon>
        <taxon>Mesomimiviridae</taxon>
        <taxon>Tethysvirus</taxon>
        <taxon>Tethysvirus hollandense</taxon>
    </lineage>
</organism>
<dbReference type="Proteomes" id="UP000204225">
    <property type="component" value="Segment"/>
</dbReference>
<dbReference type="EMBL" id="KC662249">
    <property type="protein sequence ID" value="AGM15395.1"/>
    <property type="molecule type" value="Genomic_DNA"/>
</dbReference>
<proteinExistence type="predicted"/>
<protein>
    <submittedName>
        <fullName evidence="1">Uncharacterized protein</fullName>
    </submittedName>
</protein>
<evidence type="ECO:0000313" key="1">
    <source>
        <dbReference type="EMBL" id="AGM15395.1"/>
    </source>
</evidence>
<reference evidence="1 2" key="1">
    <citation type="journal article" date="2013" name="Proc. Natl. Acad. Sci. U.S.A.">
        <title>Genome of Phaeocystis globosa virus PgV-16T highlights the common ancestry of the largest known DNA viruses infecting eukaryotes.</title>
        <authorList>
            <person name="Santini S."/>
            <person name="Jeudy S."/>
            <person name="Bartoli J."/>
            <person name="Poirot O."/>
            <person name="Lescot M."/>
            <person name="Abergel C."/>
            <person name="Barbe V."/>
            <person name="Wommack K.E."/>
            <person name="Noordeloos A.A."/>
            <person name="Brussaard C.P."/>
            <person name="Claverie J.M."/>
        </authorList>
    </citation>
    <scope>NUCLEOTIDE SEQUENCE [LARGE SCALE GENOMIC DNA]</scope>
    <source>
        <strain evidence="1 2">16T</strain>
    </source>
</reference>
<gene>
    <name evidence="1" type="ORF">PGCG_00083</name>
</gene>